<organism evidence="1 2">
    <name type="scientific">Caerostris extrusa</name>
    <name type="common">Bark spider</name>
    <name type="synonym">Caerostris bankana</name>
    <dbReference type="NCBI Taxonomy" id="172846"/>
    <lineage>
        <taxon>Eukaryota</taxon>
        <taxon>Metazoa</taxon>
        <taxon>Ecdysozoa</taxon>
        <taxon>Arthropoda</taxon>
        <taxon>Chelicerata</taxon>
        <taxon>Arachnida</taxon>
        <taxon>Araneae</taxon>
        <taxon>Araneomorphae</taxon>
        <taxon>Entelegynae</taxon>
        <taxon>Araneoidea</taxon>
        <taxon>Araneidae</taxon>
        <taxon>Caerostris</taxon>
    </lineage>
</organism>
<name>A0AAV4NV74_CAEEX</name>
<comment type="caution">
    <text evidence="1">The sequence shown here is derived from an EMBL/GenBank/DDBJ whole genome shotgun (WGS) entry which is preliminary data.</text>
</comment>
<sequence>MSCLRVFDWHKKFTGGREEVKPTNVLAVRQNVEFFIFRGYPSSQFCNKNENALQKGHASSIETRGNKKKQCLDNITDGIGPTIEPFSRNV</sequence>
<reference evidence="1 2" key="1">
    <citation type="submission" date="2021-06" db="EMBL/GenBank/DDBJ databases">
        <title>Caerostris extrusa draft genome.</title>
        <authorList>
            <person name="Kono N."/>
            <person name="Arakawa K."/>
        </authorList>
    </citation>
    <scope>NUCLEOTIDE SEQUENCE [LARGE SCALE GENOMIC DNA]</scope>
</reference>
<accession>A0AAV4NV74</accession>
<dbReference type="EMBL" id="BPLR01003792">
    <property type="protein sequence ID" value="GIX88689.1"/>
    <property type="molecule type" value="Genomic_DNA"/>
</dbReference>
<proteinExistence type="predicted"/>
<evidence type="ECO:0000313" key="1">
    <source>
        <dbReference type="EMBL" id="GIX88689.1"/>
    </source>
</evidence>
<dbReference type="AlphaFoldDB" id="A0AAV4NV74"/>
<gene>
    <name evidence="1" type="ORF">CEXT_390291</name>
</gene>
<evidence type="ECO:0000313" key="2">
    <source>
        <dbReference type="Proteomes" id="UP001054945"/>
    </source>
</evidence>
<protein>
    <submittedName>
        <fullName evidence="1">Uncharacterized protein</fullName>
    </submittedName>
</protein>
<keyword evidence="2" id="KW-1185">Reference proteome</keyword>
<dbReference type="Proteomes" id="UP001054945">
    <property type="component" value="Unassembled WGS sequence"/>
</dbReference>